<dbReference type="EMBL" id="JAFEMO010000009">
    <property type="protein sequence ID" value="KAH7565496.1"/>
    <property type="molecule type" value="Genomic_DNA"/>
</dbReference>
<evidence type="ECO:0000256" key="5">
    <source>
        <dbReference type="ARBA" id="ARBA00023163"/>
    </source>
</evidence>
<comment type="similarity">
    <text evidence="2 7">Belongs to the Mediator complex subunit 9 family.</text>
</comment>
<dbReference type="Pfam" id="PF07544">
    <property type="entry name" value="Med9"/>
    <property type="match status" value="1"/>
</dbReference>
<evidence type="ECO:0000256" key="7">
    <source>
        <dbReference type="RuleBase" id="RU364145"/>
    </source>
</evidence>
<reference evidence="9 10" key="1">
    <citation type="submission" date="2021-02" db="EMBL/GenBank/DDBJ databases">
        <title>Plant Genome Project.</title>
        <authorList>
            <person name="Zhang R.-G."/>
        </authorList>
    </citation>
    <scope>NUCLEOTIDE SEQUENCE [LARGE SCALE GENOMIC DNA]</scope>
    <source>
        <tissue evidence="9">Leaves</tissue>
    </source>
</reference>
<dbReference type="PANTHER" id="PTHR37188:SF1">
    <property type="entry name" value="MEDIATOR OF RNA POLYMERASE II TRANSCRIPTION SUBUNIT-RELATED"/>
    <property type="match status" value="1"/>
</dbReference>
<keyword evidence="5 7" id="KW-0804">Transcription</keyword>
<evidence type="ECO:0000256" key="6">
    <source>
        <dbReference type="ARBA" id="ARBA00023242"/>
    </source>
</evidence>
<evidence type="ECO:0000256" key="1">
    <source>
        <dbReference type="ARBA" id="ARBA00004123"/>
    </source>
</evidence>
<feature type="region of interest" description="Disordered" evidence="8">
    <location>
        <begin position="1"/>
        <end position="25"/>
    </location>
</feature>
<dbReference type="InterPro" id="IPR038790">
    <property type="entry name" value="Med9_plant"/>
</dbReference>
<protein>
    <recommendedName>
        <fullName evidence="7">Mediator of RNA polymerase II transcription subunit 9</fullName>
    </recommendedName>
    <alternativeName>
        <fullName evidence="7">Mediator complex subunit 9</fullName>
    </alternativeName>
</protein>
<name>A0ABQ8HMA2_9ROSI</name>
<comment type="subcellular location">
    <subcellularLocation>
        <location evidence="1 7">Nucleus</location>
    </subcellularLocation>
</comment>
<evidence type="ECO:0000256" key="8">
    <source>
        <dbReference type="SAM" id="MobiDB-lite"/>
    </source>
</evidence>
<keyword evidence="6 7" id="KW-0539">Nucleus</keyword>
<keyword evidence="3 7" id="KW-0805">Transcription regulation</keyword>
<comment type="caution">
    <text evidence="9">The sequence shown here is derived from an EMBL/GenBank/DDBJ whole genome shotgun (WGS) entry which is preliminary data.</text>
</comment>
<organism evidence="9 10">
    <name type="scientific">Xanthoceras sorbifolium</name>
    <dbReference type="NCBI Taxonomy" id="99658"/>
    <lineage>
        <taxon>Eukaryota</taxon>
        <taxon>Viridiplantae</taxon>
        <taxon>Streptophyta</taxon>
        <taxon>Embryophyta</taxon>
        <taxon>Tracheophyta</taxon>
        <taxon>Spermatophyta</taxon>
        <taxon>Magnoliopsida</taxon>
        <taxon>eudicotyledons</taxon>
        <taxon>Gunneridae</taxon>
        <taxon>Pentapetalae</taxon>
        <taxon>rosids</taxon>
        <taxon>malvids</taxon>
        <taxon>Sapindales</taxon>
        <taxon>Sapindaceae</taxon>
        <taxon>Xanthoceroideae</taxon>
        <taxon>Xanthoceras</taxon>
    </lineage>
</organism>
<dbReference type="PANTHER" id="PTHR37188">
    <property type="entry name" value="MEDIATOR OF RNA POLYMERASE II TRANSCRIPTION SUBUNIT-RELATED"/>
    <property type="match status" value="1"/>
</dbReference>
<comment type="subunit">
    <text evidence="7">Component of the Mediator complex.</text>
</comment>
<keyword evidence="4 7" id="KW-0010">Activator</keyword>
<comment type="function">
    <text evidence="7">Component of the Mediator complex, a coactivator involved in the regulated transcription of nearly all RNA polymerase II-dependent genes. Mediator functions as a bridge to convey information from gene-specific regulatory proteins to the basal RNA polymerase II transcription machinery. Mediator is recruited to promoters by direct interactions with regulatory proteins and serves as a scaffold for the assembly of a functional preinitiation complex with RNA polymerase II and the general transcription factors.</text>
</comment>
<gene>
    <name evidence="7" type="primary">MED9</name>
    <name evidence="9" type="ORF">JRO89_XS09G0218400</name>
</gene>
<dbReference type="Proteomes" id="UP000827721">
    <property type="component" value="Unassembled WGS sequence"/>
</dbReference>
<dbReference type="InterPro" id="IPR011425">
    <property type="entry name" value="Med9"/>
</dbReference>
<proteinExistence type="inferred from homology"/>
<keyword evidence="10" id="KW-1185">Reference proteome</keyword>
<evidence type="ECO:0000256" key="3">
    <source>
        <dbReference type="ARBA" id="ARBA00023015"/>
    </source>
</evidence>
<evidence type="ECO:0000313" key="9">
    <source>
        <dbReference type="EMBL" id="KAH7565496.1"/>
    </source>
</evidence>
<evidence type="ECO:0000256" key="2">
    <source>
        <dbReference type="ARBA" id="ARBA00008089"/>
    </source>
</evidence>
<evidence type="ECO:0000313" key="10">
    <source>
        <dbReference type="Proteomes" id="UP000827721"/>
    </source>
</evidence>
<evidence type="ECO:0000256" key="4">
    <source>
        <dbReference type="ARBA" id="ARBA00023159"/>
    </source>
</evidence>
<sequence length="100" mass="11289">MDPYAGAGNWTMIPSMPTHTDAIENGTRDQHSDALVNELNNHFEKCQQLLNSISGSISSKAMTVEGQKRKLEESEQLLNQRRDLLSKYRNSVEELVKSEP</sequence>
<accession>A0ABQ8HMA2</accession>